<dbReference type="AlphaFoldDB" id="A0A9X0D7N3"/>
<sequence>MSQKEISGYFPVATAADSSREARHCSPADPSSSSTATGQDVSASQVQSVGQDESGSSQESQGSGEQAVEPKKSRKSSKPRKKTRPQFALDEAGCSDGAADSEGEQDESQEEKENSQDREFLAGEDQDEPEQDGALHRKIDQLHKDSGEKTPFTAPYFPIALAVSPTNPLQFNFGLYLMDHLYLTRDIYSREEQPAVILARSSEAEPTGIRFQNAQEAVEYAKQKISGGWVVAHDEPAKAARLSHRDLDKKALFISDGRSLASYLESGHRAYDQNLRLVRLDRYDNVMIWEAPTWSQCSPQFTHGFPRRLVDAKHGGFLPGNVIVSAQASNLALRRLAVCDVASLASKNWLVAGGLSLSRLLNLRHAALKYTSGSYLPQYLIRGMLDTGVSFATFDKLDGQTLDELSEALPAPWKGELEESSEDEPQQVTPRVMTSIGQQPMESDGERAGLLESLLYSSASHGLSAGEDADDESDGEGDGADPGGRPTGGQPKAAEEKSRKRKRAKKGSSSASSSGRDKRAVVPTPTALVAGSASSSTAAARADPMGVAGLAALPLVGLKLDVFPSGDAMKGLFDYFSQHLPLSSTEVATPPPAAGTPSSSCEPAPLWEDPALVAVAGRDALDLARRAEVAGLVGSLYRLCRQRCTCLDSTGCPLRGPAGWFEQAGPCPQTARCPVCQTFEQHRRLNQLYLDTSSDLNRRLRFLLLCSEAVHDLYELAVPELPGGEAAKRDRTTQVKKLLCRLLLCADNRLNCIRNVGGLVKLLPRLKCVQLKAGGFGEFWNEFRKVAKAVRKQPTPECRHAAILAFRRRLGPASPWCFYLTSADQELEARVMALWTAAAEREVEQQEDEG</sequence>
<feature type="compositionally biased region" description="Low complexity" evidence="1">
    <location>
        <begin position="527"/>
        <end position="538"/>
    </location>
</feature>
<feature type="compositionally biased region" description="Acidic residues" evidence="1">
    <location>
        <begin position="99"/>
        <end position="110"/>
    </location>
</feature>
<feature type="region of interest" description="Disordered" evidence="1">
    <location>
        <begin position="1"/>
        <end position="131"/>
    </location>
</feature>
<feature type="compositionally biased region" description="Basic and acidic residues" evidence="1">
    <location>
        <begin position="111"/>
        <end position="121"/>
    </location>
</feature>
<evidence type="ECO:0000313" key="5">
    <source>
        <dbReference type="Proteomes" id="UP001163046"/>
    </source>
</evidence>
<reference evidence="4" key="1">
    <citation type="submission" date="2023-01" db="EMBL/GenBank/DDBJ databases">
        <title>Genome assembly of the deep-sea coral Lophelia pertusa.</title>
        <authorList>
            <person name="Herrera S."/>
            <person name="Cordes E."/>
        </authorList>
    </citation>
    <scope>NUCLEOTIDE SEQUENCE</scope>
    <source>
        <strain evidence="4">USNM1676648</strain>
        <tissue evidence="4">Polyp</tissue>
    </source>
</reference>
<evidence type="ECO:0000256" key="1">
    <source>
        <dbReference type="SAM" id="MobiDB-lite"/>
    </source>
</evidence>
<dbReference type="OrthoDB" id="6015169at2759"/>
<comment type="caution">
    <text evidence="4">The sequence shown here is derived from an EMBL/GenBank/DDBJ whole genome shotgun (WGS) entry which is preliminary data.</text>
</comment>
<name>A0A9X0D7N3_9CNID</name>
<evidence type="ECO:0000313" key="2">
    <source>
        <dbReference type="EMBL" id="KAJ7375967.1"/>
    </source>
</evidence>
<dbReference type="Proteomes" id="UP001163046">
    <property type="component" value="Unassembled WGS sequence"/>
</dbReference>
<evidence type="ECO:0000313" key="4">
    <source>
        <dbReference type="EMBL" id="KAJ7388633.1"/>
    </source>
</evidence>
<organism evidence="4 5">
    <name type="scientific">Desmophyllum pertusum</name>
    <dbReference type="NCBI Taxonomy" id="174260"/>
    <lineage>
        <taxon>Eukaryota</taxon>
        <taxon>Metazoa</taxon>
        <taxon>Cnidaria</taxon>
        <taxon>Anthozoa</taxon>
        <taxon>Hexacorallia</taxon>
        <taxon>Scleractinia</taxon>
        <taxon>Caryophylliina</taxon>
        <taxon>Caryophylliidae</taxon>
        <taxon>Desmophyllum</taxon>
    </lineage>
</organism>
<feature type="compositionally biased region" description="Acidic residues" evidence="1">
    <location>
        <begin position="467"/>
        <end position="479"/>
    </location>
</feature>
<dbReference type="EMBL" id="MU825458">
    <property type="protein sequence ID" value="KAJ7388631.1"/>
    <property type="molecule type" value="Genomic_DNA"/>
</dbReference>
<protein>
    <submittedName>
        <fullName evidence="4">Uncharacterized protein</fullName>
    </submittedName>
</protein>
<accession>A0A9X0D7N3</accession>
<gene>
    <name evidence="3" type="ORF">OS493_036597</name>
    <name evidence="4" type="ORF">OS493_036599</name>
    <name evidence="2" type="ORF">OS493_037717</name>
</gene>
<feature type="compositionally biased region" description="Basic residues" evidence="1">
    <location>
        <begin position="72"/>
        <end position="84"/>
    </location>
</feature>
<feature type="region of interest" description="Disordered" evidence="1">
    <location>
        <begin position="462"/>
        <end position="538"/>
    </location>
</feature>
<feature type="compositionally biased region" description="Low complexity" evidence="1">
    <location>
        <begin position="27"/>
        <end position="37"/>
    </location>
</feature>
<feature type="compositionally biased region" description="Acidic residues" evidence="1">
    <location>
        <begin position="122"/>
        <end position="131"/>
    </location>
</feature>
<dbReference type="EMBL" id="MU826425">
    <property type="protein sequence ID" value="KAJ7375967.1"/>
    <property type="molecule type" value="Genomic_DNA"/>
</dbReference>
<keyword evidence="5" id="KW-1185">Reference proteome</keyword>
<evidence type="ECO:0000313" key="3">
    <source>
        <dbReference type="EMBL" id="KAJ7388631.1"/>
    </source>
</evidence>
<feature type="compositionally biased region" description="Low complexity" evidence="1">
    <location>
        <begin position="44"/>
        <end position="67"/>
    </location>
</feature>
<proteinExistence type="predicted"/>
<dbReference type="EMBL" id="MU825458">
    <property type="protein sequence ID" value="KAJ7388633.1"/>
    <property type="molecule type" value="Genomic_DNA"/>
</dbReference>